<feature type="region of interest" description="Disordered" evidence="3">
    <location>
        <begin position="1"/>
        <end position="28"/>
    </location>
</feature>
<dbReference type="Proteomes" id="UP000285146">
    <property type="component" value="Unassembled WGS sequence"/>
</dbReference>
<dbReference type="PANTHER" id="PTHR31001:SF85">
    <property type="entry name" value="ZN(II)2CYS6 TRANSCRIPTION FACTOR (EUROFUNG)"/>
    <property type="match status" value="1"/>
</dbReference>
<dbReference type="STRING" id="1230097.A0A423WX69"/>
<dbReference type="PANTHER" id="PTHR31001">
    <property type="entry name" value="UNCHARACTERIZED TRANSCRIPTIONAL REGULATORY PROTEIN"/>
    <property type="match status" value="1"/>
</dbReference>
<evidence type="ECO:0000256" key="1">
    <source>
        <dbReference type="ARBA" id="ARBA00004123"/>
    </source>
</evidence>
<name>A0A423WX69_9PEZI</name>
<dbReference type="EMBL" id="LKEB01000036">
    <property type="protein sequence ID" value="ROW08043.1"/>
    <property type="molecule type" value="Genomic_DNA"/>
</dbReference>
<evidence type="ECO:0000256" key="3">
    <source>
        <dbReference type="SAM" id="MobiDB-lite"/>
    </source>
</evidence>
<feature type="region of interest" description="Disordered" evidence="3">
    <location>
        <begin position="50"/>
        <end position="69"/>
    </location>
</feature>
<comment type="subcellular location">
    <subcellularLocation>
        <location evidence="1">Nucleus</location>
    </subcellularLocation>
</comment>
<dbReference type="InterPro" id="IPR050613">
    <property type="entry name" value="Sec_Metabolite_Reg"/>
</dbReference>
<evidence type="ECO:0000313" key="5">
    <source>
        <dbReference type="EMBL" id="ROW08043.1"/>
    </source>
</evidence>
<evidence type="ECO:0000313" key="6">
    <source>
        <dbReference type="Proteomes" id="UP000285146"/>
    </source>
</evidence>
<keyword evidence="6" id="KW-1185">Reference proteome</keyword>
<dbReference type="InterPro" id="IPR007219">
    <property type="entry name" value="XnlR_reg_dom"/>
</dbReference>
<accession>A0A423WX69</accession>
<evidence type="ECO:0000256" key="2">
    <source>
        <dbReference type="ARBA" id="ARBA00023242"/>
    </source>
</evidence>
<dbReference type="CDD" id="cd12148">
    <property type="entry name" value="fungal_TF_MHR"/>
    <property type="match status" value="1"/>
</dbReference>
<dbReference type="InParanoid" id="A0A423WX69"/>
<feature type="compositionally biased region" description="Low complexity" evidence="3">
    <location>
        <begin position="10"/>
        <end position="28"/>
    </location>
</feature>
<dbReference type="OrthoDB" id="435881at2759"/>
<reference evidence="5 6" key="1">
    <citation type="submission" date="2015-09" db="EMBL/GenBank/DDBJ databases">
        <title>Host preference determinants of Valsa canker pathogens revealed by comparative genomics.</title>
        <authorList>
            <person name="Yin Z."/>
            <person name="Huang L."/>
        </authorList>
    </citation>
    <scope>NUCLEOTIDE SEQUENCE [LARGE SCALE GENOMIC DNA]</scope>
    <source>
        <strain evidence="5 6">SXYLt</strain>
    </source>
</reference>
<proteinExistence type="predicted"/>
<keyword evidence="2" id="KW-0539">Nucleus</keyword>
<dbReference type="Pfam" id="PF04082">
    <property type="entry name" value="Fungal_trans"/>
    <property type="match status" value="1"/>
</dbReference>
<gene>
    <name evidence="5" type="ORF">VPNG_06108</name>
</gene>
<organism evidence="5 6">
    <name type="scientific">Cytospora leucostoma</name>
    <dbReference type="NCBI Taxonomy" id="1230097"/>
    <lineage>
        <taxon>Eukaryota</taxon>
        <taxon>Fungi</taxon>
        <taxon>Dikarya</taxon>
        <taxon>Ascomycota</taxon>
        <taxon>Pezizomycotina</taxon>
        <taxon>Sordariomycetes</taxon>
        <taxon>Sordariomycetidae</taxon>
        <taxon>Diaporthales</taxon>
        <taxon>Cytosporaceae</taxon>
        <taxon>Cytospora</taxon>
    </lineage>
</organism>
<sequence length="620" mass="69907">MTLQTSNPKTQVQTQAATSSTPATSAQVLGPLQQQDYSCVLCKSRKFHDPRATKSSSEEGSPESAEFDTSLDPTTLLFSTVRDVANLRDLHPPPMQAFMLWQTFLQNVNPLSKVVHAPLVQPVVIEASNDFDSVPKPSIALLFAIYSAAVMSLKEEDCQSRLNAPRMVLLTRYFSACQQALAAASFMKSRNIVTLQAFVVFLLPAHHIYDIQTFWLLTGIAVRLGTRLTGYNDGQSNTDSVYNSQLRRRLWRQIIWIDARGHHHIGLKPLLSGVRASPLPANLNDADINPDMTVLPVIHKGPTEMTFCLCRYEVGEFMAQHARQLQDPEVPIRDKDTIIDQFETHMNEDYLQYLDSAIPLHIMAECGVRSAICKMRLMAHHPSQYSDRGKCMPRNERDILFKTAVQLVEYDVLGKSSKTLDSFSWHLEVAFQIDAFIFMLIASRTQTADAPPTMRAWHLVSEMYKHWPALLEEMNNELYEAVRELTLLSWEAREAEIARSNLEPMEIPEVIAKLRERKARKTHIRTTTPATPVIIPPEASALYQLAGVATQVDTRSVDSGGMDFLHGFPAAFSESSFHPNVDQHIDGMFNNLSTDIDISGWAPVDWGYWNDLLERNNVLQ</sequence>
<evidence type="ECO:0000259" key="4">
    <source>
        <dbReference type="Pfam" id="PF04082"/>
    </source>
</evidence>
<dbReference type="AlphaFoldDB" id="A0A423WX69"/>
<dbReference type="GO" id="GO:0005634">
    <property type="term" value="C:nucleus"/>
    <property type="evidence" value="ECO:0007669"/>
    <property type="project" value="UniProtKB-SubCell"/>
</dbReference>
<protein>
    <recommendedName>
        <fullName evidence="4">Xylanolytic transcriptional activator regulatory domain-containing protein</fullName>
    </recommendedName>
</protein>
<comment type="caution">
    <text evidence="5">The sequence shown here is derived from an EMBL/GenBank/DDBJ whole genome shotgun (WGS) entry which is preliminary data.</text>
</comment>
<feature type="domain" description="Xylanolytic transcriptional activator regulatory" evidence="4">
    <location>
        <begin position="102"/>
        <end position="254"/>
    </location>
</feature>